<dbReference type="Proteomes" id="UP001521150">
    <property type="component" value="Unassembled WGS sequence"/>
</dbReference>
<accession>A0ABS8Z756</accession>
<sequence length="49" mass="5418">MLAEGRVGDWYEFAMRQLAVEGGLEVLDATSDEWAQVDSAEDIPVATFK</sequence>
<keyword evidence="2" id="KW-1185">Reference proteome</keyword>
<gene>
    <name evidence="1" type="ORF">LWC34_12920</name>
</gene>
<evidence type="ECO:0000313" key="1">
    <source>
        <dbReference type="EMBL" id="MCE7003721.1"/>
    </source>
</evidence>
<protein>
    <submittedName>
        <fullName evidence="1">Uncharacterized protein</fullName>
    </submittedName>
</protein>
<reference evidence="1 2" key="1">
    <citation type="submission" date="2021-12" db="EMBL/GenBank/DDBJ databases">
        <title>Genome sequence of Kibdelosporangium philippinense ATCC 49844.</title>
        <authorList>
            <person name="Fedorov E.A."/>
            <person name="Omeragic M."/>
            <person name="Shalygina K.F."/>
            <person name="Maclea K.S."/>
        </authorList>
    </citation>
    <scope>NUCLEOTIDE SEQUENCE [LARGE SCALE GENOMIC DNA]</scope>
    <source>
        <strain evidence="1 2">ATCC 49844</strain>
    </source>
</reference>
<dbReference type="RefSeq" id="WP_233725288.1">
    <property type="nucleotide sequence ID" value="NZ_JAJVCN010000001.1"/>
</dbReference>
<dbReference type="EMBL" id="JAJVCN010000001">
    <property type="protein sequence ID" value="MCE7003721.1"/>
    <property type="molecule type" value="Genomic_DNA"/>
</dbReference>
<proteinExistence type="predicted"/>
<comment type="caution">
    <text evidence="1">The sequence shown here is derived from an EMBL/GenBank/DDBJ whole genome shotgun (WGS) entry which is preliminary data.</text>
</comment>
<evidence type="ECO:0000313" key="2">
    <source>
        <dbReference type="Proteomes" id="UP001521150"/>
    </source>
</evidence>
<organism evidence="1 2">
    <name type="scientific">Kibdelosporangium philippinense</name>
    <dbReference type="NCBI Taxonomy" id="211113"/>
    <lineage>
        <taxon>Bacteria</taxon>
        <taxon>Bacillati</taxon>
        <taxon>Actinomycetota</taxon>
        <taxon>Actinomycetes</taxon>
        <taxon>Pseudonocardiales</taxon>
        <taxon>Pseudonocardiaceae</taxon>
        <taxon>Kibdelosporangium</taxon>
    </lineage>
</organism>
<name>A0ABS8Z756_9PSEU</name>